<gene>
    <name evidence="1" type="ORF">MHBO_000948</name>
</gene>
<proteinExistence type="predicted"/>
<protein>
    <submittedName>
        <fullName evidence="1">Uncharacterized protein</fullName>
    </submittedName>
</protein>
<name>A0ABV2AI15_9EUKA</name>
<evidence type="ECO:0000313" key="2">
    <source>
        <dbReference type="Proteomes" id="UP001439008"/>
    </source>
</evidence>
<dbReference type="Proteomes" id="UP001439008">
    <property type="component" value="Unassembled WGS sequence"/>
</dbReference>
<evidence type="ECO:0000313" key="1">
    <source>
        <dbReference type="EMBL" id="MES1919079.1"/>
    </source>
</evidence>
<dbReference type="EMBL" id="JBDODL010000193">
    <property type="protein sequence ID" value="MES1919079.1"/>
    <property type="molecule type" value="Genomic_DNA"/>
</dbReference>
<sequence>MSYKSGNDKLINRYLSKNNIDFMEKQKSEVKSEFENKIYKTKNFQTLKKSKKLAVSKKLFLTDNSNAIFINKELIRKIKNFGKTAKIDDGQNGLRNFNKLRSAWTGRLYISDELSSSFSMPSKIIENNKMGKNKKISYVEFINDFLTNYQKSVNYKSVHLKKTNDSRSRFCIDGICTKTFRKSRNFEIDKEFYSTDNKSLFEHSEKKWLTHIKEDYPNCISLKEMCEFLTNKSI</sequence>
<accession>A0ABV2AI15</accession>
<comment type="caution">
    <text evidence="1">The sequence shown here is derived from an EMBL/GenBank/DDBJ whole genome shotgun (WGS) entry which is preliminary data.</text>
</comment>
<reference evidence="1 2" key="1">
    <citation type="journal article" date="2024" name="BMC Biol.">
        <title>Comparative genomics of Ascetosporea gives new insight into the evolutionary basis for animal parasitism in Rhizaria.</title>
        <authorList>
            <person name="Hiltunen Thoren M."/>
            <person name="Onut-Brannstrom I."/>
            <person name="Alfjorden A."/>
            <person name="Peckova H."/>
            <person name="Swords F."/>
            <person name="Hooper C."/>
            <person name="Holzer A.S."/>
            <person name="Bass D."/>
            <person name="Burki F."/>
        </authorList>
    </citation>
    <scope>NUCLEOTIDE SEQUENCE [LARGE SCALE GENOMIC DNA]</scope>
    <source>
        <strain evidence="1">20-A016</strain>
    </source>
</reference>
<organism evidence="1 2">
    <name type="scientific">Bonamia ostreae</name>
    <dbReference type="NCBI Taxonomy" id="126728"/>
    <lineage>
        <taxon>Eukaryota</taxon>
        <taxon>Sar</taxon>
        <taxon>Rhizaria</taxon>
        <taxon>Endomyxa</taxon>
        <taxon>Ascetosporea</taxon>
        <taxon>Haplosporida</taxon>
        <taxon>Bonamia</taxon>
    </lineage>
</organism>
<keyword evidence="2" id="KW-1185">Reference proteome</keyword>